<feature type="compositionally biased region" description="Basic residues" evidence="1">
    <location>
        <begin position="1"/>
        <end position="14"/>
    </location>
</feature>
<evidence type="ECO:0000313" key="2">
    <source>
        <dbReference type="EMBL" id="TNN59699.1"/>
    </source>
</evidence>
<sequence length="179" mass="21320">MDQQKERRRRRRKASSPLHHFISRNPNVERRGRGERGEEEGEGEEEERKRRGRERGEEVEEEEGEEMRRRGRREEEETRRDERRRRGDETRYERCLQVLRCDKHKMSPRQGQGAPASPTMPALTKREEQVIRAASRSHATGDERKRNEITTITPHYQRRETSHASPCCRCYGGCHFPAD</sequence>
<accession>A0A4Z2H1Q5</accession>
<feature type="region of interest" description="Disordered" evidence="1">
    <location>
        <begin position="103"/>
        <end position="150"/>
    </location>
</feature>
<name>A0A4Z2H1Q5_9TELE</name>
<feature type="region of interest" description="Disordered" evidence="1">
    <location>
        <begin position="1"/>
        <end position="89"/>
    </location>
</feature>
<gene>
    <name evidence="2" type="ORF">EYF80_030070</name>
</gene>
<evidence type="ECO:0000313" key="3">
    <source>
        <dbReference type="Proteomes" id="UP000314294"/>
    </source>
</evidence>
<dbReference type="Proteomes" id="UP000314294">
    <property type="component" value="Unassembled WGS sequence"/>
</dbReference>
<comment type="caution">
    <text evidence="2">The sequence shown here is derived from an EMBL/GenBank/DDBJ whole genome shotgun (WGS) entry which is preliminary data.</text>
</comment>
<evidence type="ECO:0000256" key="1">
    <source>
        <dbReference type="SAM" id="MobiDB-lite"/>
    </source>
</evidence>
<proteinExistence type="predicted"/>
<feature type="compositionally biased region" description="Basic and acidic residues" evidence="1">
    <location>
        <begin position="66"/>
        <end position="89"/>
    </location>
</feature>
<organism evidence="2 3">
    <name type="scientific">Liparis tanakae</name>
    <name type="common">Tanaka's snailfish</name>
    <dbReference type="NCBI Taxonomy" id="230148"/>
    <lineage>
        <taxon>Eukaryota</taxon>
        <taxon>Metazoa</taxon>
        <taxon>Chordata</taxon>
        <taxon>Craniata</taxon>
        <taxon>Vertebrata</taxon>
        <taxon>Euteleostomi</taxon>
        <taxon>Actinopterygii</taxon>
        <taxon>Neopterygii</taxon>
        <taxon>Teleostei</taxon>
        <taxon>Neoteleostei</taxon>
        <taxon>Acanthomorphata</taxon>
        <taxon>Eupercaria</taxon>
        <taxon>Perciformes</taxon>
        <taxon>Cottioidei</taxon>
        <taxon>Cottales</taxon>
        <taxon>Liparidae</taxon>
        <taxon>Liparis</taxon>
    </lineage>
</organism>
<feature type="compositionally biased region" description="Basic and acidic residues" evidence="1">
    <location>
        <begin position="139"/>
        <end position="148"/>
    </location>
</feature>
<keyword evidence="3" id="KW-1185">Reference proteome</keyword>
<feature type="compositionally biased region" description="Basic and acidic residues" evidence="1">
    <location>
        <begin position="27"/>
        <end position="36"/>
    </location>
</feature>
<dbReference type="EMBL" id="SRLO01000350">
    <property type="protein sequence ID" value="TNN59699.1"/>
    <property type="molecule type" value="Genomic_DNA"/>
</dbReference>
<protein>
    <submittedName>
        <fullName evidence="2">Uncharacterized protein</fullName>
    </submittedName>
</protein>
<reference evidence="2 3" key="1">
    <citation type="submission" date="2019-03" db="EMBL/GenBank/DDBJ databases">
        <title>First draft genome of Liparis tanakae, snailfish: a comprehensive survey of snailfish specific genes.</title>
        <authorList>
            <person name="Kim W."/>
            <person name="Song I."/>
            <person name="Jeong J.-H."/>
            <person name="Kim D."/>
            <person name="Kim S."/>
            <person name="Ryu S."/>
            <person name="Song J.Y."/>
            <person name="Lee S.K."/>
        </authorList>
    </citation>
    <scope>NUCLEOTIDE SEQUENCE [LARGE SCALE GENOMIC DNA]</scope>
    <source>
        <tissue evidence="2">Muscle</tissue>
    </source>
</reference>
<dbReference type="AlphaFoldDB" id="A0A4Z2H1Q5"/>